<dbReference type="PANTHER" id="PTHR46951:SF2">
    <property type="entry name" value="BED-TYPE DOMAIN-CONTAINING PROTEIN"/>
    <property type="match status" value="1"/>
</dbReference>
<dbReference type="Proteomes" id="UP000694864">
    <property type="component" value="Chromosome 3"/>
</dbReference>
<reference evidence="7" key="1">
    <citation type="journal article" date="2014" name="Nat. Commun.">
        <title>The emerging biofuel crop Camelina sativa retains a highly undifferentiated hexaploid genome structure.</title>
        <authorList>
            <person name="Kagale S."/>
            <person name="Koh C."/>
            <person name="Nixon J."/>
            <person name="Bollina V."/>
            <person name="Clarke W.E."/>
            <person name="Tuteja R."/>
            <person name="Spillane C."/>
            <person name="Robinson S.J."/>
            <person name="Links M.G."/>
            <person name="Clarke C."/>
            <person name="Higgins E.E."/>
            <person name="Huebert T."/>
            <person name="Sharpe A.G."/>
            <person name="Parkin I.A."/>
        </authorList>
    </citation>
    <scope>NUCLEOTIDE SEQUENCE [LARGE SCALE GENOMIC DNA]</scope>
    <source>
        <strain evidence="7">cv. DH55</strain>
    </source>
</reference>
<organism evidence="7 8">
    <name type="scientific">Camelina sativa</name>
    <name type="common">False flax</name>
    <name type="synonym">Myagrum sativum</name>
    <dbReference type="NCBI Taxonomy" id="90675"/>
    <lineage>
        <taxon>Eukaryota</taxon>
        <taxon>Viridiplantae</taxon>
        <taxon>Streptophyta</taxon>
        <taxon>Embryophyta</taxon>
        <taxon>Tracheophyta</taxon>
        <taxon>Spermatophyta</taxon>
        <taxon>Magnoliopsida</taxon>
        <taxon>eudicotyledons</taxon>
        <taxon>Gunneridae</taxon>
        <taxon>Pentapetalae</taxon>
        <taxon>rosids</taxon>
        <taxon>malvids</taxon>
        <taxon>Brassicales</taxon>
        <taxon>Brassicaceae</taxon>
        <taxon>Camelineae</taxon>
        <taxon>Camelina</taxon>
    </lineage>
</organism>
<evidence type="ECO:0000256" key="4">
    <source>
        <dbReference type="PROSITE-ProRule" id="PRU00027"/>
    </source>
</evidence>
<feature type="compositionally biased region" description="Low complexity" evidence="5">
    <location>
        <begin position="1"/>
        <end position="17"/>
    </location>
</feature>
<gene>
    <name evidence="8" type="primary">LOC104778094</name>
</gene>
<keyword evidence="2 4" id="KW-0863">Zinc-finger</keyword>
<dbReference type="InterPro" id="IPR003656">
    <property type="entry name" value="Znf_BED"/>
</dbReference>
<dbReference type="GeneID" id="104778094"/>
<feature type="region of interest" description="Disordered" evidence="5">
    <location>
        <begin position="1"/>
        <end position="20"/>
    </location>
</feature>
<protein>
    <submittedName>
        <fullName evidence="8">Uncharacterized protein LOC104778094</fullName>
    </submittedName>
</protein>
<evidence type="ECO:0000313" key="7">
    <source>
        <dbReference type="Proteomes" id="UP000694864"/>
    </source>
</evidence>
<evidence type="ECO:0000256" key="1">
    <source>
        <dbReference type="ARBA" id="ARBA00022723"/>
    </source>
</evidence>
<accession>A0ABM0YH26</accession>
<reference evidence="8" key="2">
    <citation type="submission" date="2025-08" db="UniProtKB">
        <authorList>
            <consortium name="RefSeq"/>
        </authorList>
    </citation>
    <scope>IDENTIFICATION</scope>
    <source>
        <tissue evidence="8">Leaf</tissue>
    </source>
</reference>
<evidence type="ECO:0000256" key="5">
    <source>
        <dbReference type="SAM" id="MobiDB-lite"/>
    </source>
</evidence>
<keyword evidence="7" id="KW-1185">Reference proteome</keyword>
<proteinExistence type="predicted"/>
<evidence type="ECO:0000259" key="6">
    <source>
        <dbReference type="PROSITE" id="PS50808"/>
    </source>
</evidence>
<evidence type="ECO:0000313" key="8">
    <source>
        <dbReference type="RefSeq" id="XP_010500764.1"/>
    </source>
</evidence>
<evidence type="ECO:0000256" key="3">
    <source>
        <dbReference type="ARBA" id="ARBA00022833"/>
    </source>
</evidence>
<dbReference type="PANTHER" id="PTHR46951">
    <property type="entry name" value="BED-TYPE DOMAIN-CONTAINING PROTEIN"/>
    <property type="match status" value="1"/>
</dbReference>
<dbReference type="Pfam" id="PF02892">
    <property type="entry name" value="zf-BED"/>
    <property type="match status" value="1"/>
</dbReference>
<name>A0ABM0YH26_CAMSA</name>
<dbReference type="PROSITE" id="PS50808">
    <property type="entry name" value="ZF_BED"/>
    <property type="match status" value="1"/>
</dbReference>
<sequence length="240" mass="27110">MMASSSTSDSTTVPETTNLQRKSNDVGWEFGMLVNPKNLDKMKCKLCGKEFSGGIHRLKQHVARIQGNVAPCPKSKKEDQEKCKLAILEAKNKKKRVRMADLETRKTVNIDENQEGDEEVIEVEGMGANKSARMLGPIDIFTSSINPETPKGPILTQQQQHIKNVIAKDRLHVVHQYVVRWVYSHGIPFNAIANDDFKRMLEAAGQFGPGVTPPSQYQLREPLLKEEVDRVKGFDERTRR</sequence>
<keyword evidence="3" id="KW-0862">Zinc</keyword>
<feature type="domain" description="BED-type" evidence="6">
    <location>
        <begin position="22"/>
        <end position="79"/>
    </location>
</feature>
<keyword evidence="1" id="KW-0479">Metal-binding</keyword>
<dbReference type="RefSeq" id="XP_010500764.1">
    <property type="nucleotide sequence ID" value="XM_010502462.1"/>
</dbReference>
<evidence type="ECO:0000256" key="2">
    <source>
        <dbReference type="ARBA" id="ARBA00022771"/>
    </source>
</evidence>